<dbReference type="EMBL" id="AP017312">
    <property type="protein sequence ID" value="BAU27364.1"/>
    <property type="molecule type" value="Genomic_DNA"/>
</dbReference>
<keyword evidence="4" id="KW-0812">Transmembrane</keyword>
<evidence type="ECO:0000256" key="3">
    <source>
        <dbReference type="ARBA" id="ARBA00022475"/>
    </source>
</evidence>
<evidence type="ECO:0000256" key="1">
    <source>
        <dbReference type="ARBA" id="ARBA00004651"/>
    </source>
</evidence>
<keyword evidence="8" id="KW-1185">Reference proteome</keyword>
<dbReference type="Gene3D" id="1.20.81.30">
    <property type="entry name" value="Type II secretion system (T2SS), domain F"/>
    <property type="match status" value="2"/>
</dbReference>
<dbReference type="PANTHER" id="PTHR30012">
    <property type="entry name" value="GENERAL SECRETION PATHWAY PROTEIN"/>
    <property type="match status" value="1"/>
</dbReference>
<name>A0A0U4NEP6_9BACL</name>
<comment type="subcellular location">
    <subcellularLocation>
        <location evidence="1">Cell membrane</location>
        <topology evidence="1">Multi-pass membrane protein</topology>
    </subcellularLocation>
</comment>
<dbReference type="InterPro" id="IPR042094">
    <property type="entry name" value="T2SS_GspF_sf"/>
</dbReference>
<dbReference type="InterPro" id="IPR003004">
    <property type="entry name" value="GspF/PilC"/>
</dbReference>
<evidence type="ECO:0000313" key="8">
    <source>
        <dbReference type="Proteomes" id="UP000217696"/>
    </source>
</evidence>
<evidence type="ECO:0000256" key="5">
    <source>
        <dbReference type="ARBA" id="ARBA00022989"/>
    </source>
</evidence>
<proteinExistence type="inferred from homology"/>
<dbReference type="Pfam" id="PF00482">
    <property type="entry name" value="T2SSF"/>
    <property type="match status" value="2"/>
</dbReference>
<organism evidence="7 8">
    <name type="scientific">Aneurinibacillus soli</name>
    <dbReference type="NCBI Taxonomy" id="1500254"/>
    <lineage>
        <taxon>Bacteria</taxon>
        <taxon>Bacillati</taxon>
        <taxon>Bacillota</taxon>
        <taxon>Bacilli</taxon>
        <taxon>Bacillales</taxon>
        <taxon>Paenibacillaceae</taxon>
        <taxon>Aneurinibacillus group</taxon>
        <taxon>Aneurinibacillus</taxon>
    </lineage>
</organism>
<protein>
    <submittedName>
        <fullName evidence="7">Putative type II secretion system protein F</fullName>
    </submittedName>
</protein>
<dbReference type="RefSeq" id="WP_096464634.1">
    <property type="nucleotide sequence ID" value="NZ_QJSZ01000002.1"/>
</dbReference>
<evidence type="ECO:0000256" key="6">
    <source>
        <dbReference type="ARBA" id="ARBA00023136"/>
    </source>
</evidence>
<comment type="similarity">
    <text evidence="2">Belongs to the GSP F family.</text>
</comment>
<reference evidence="7 8" key="1">
    <citation type="submission" date="2015-12" db="EMBL/GenBank/DDBJ databases">
        <title>Genome sequence of Aneurinibacillus soli.</title>
        <authorList>
            <person name="Lee J.S."/>
            <person name="Lee K.C."/>
            <person name="Kim K.K."/>
            <person name="Lee B.W."/>
        </authorList>
    </citation>
    <scope>NUCLEOTIDE SEQUENCE [LARGE SCALE GENOMIC DNA]</scope>
    <source>
        <strain evidence="7 8">CB4</strain>
    </source>
</reference>
<keyword evidence="5" id="KW-1133">Transmembrane helix</keyword>
<dbReference type="AlphaFoldDB" id="A0A0U4NEP6"/>
<dbReference type="KEGG" id="asoc:CB4_01538"/>
<evidence type="ECO:0000313" key="7">
    <source>
        <dbReference type="EMBL" id="BAU27364.1"/>
    </source>
</evidence>
<keyword evidence="6" id="KW-0472">Membrane</keyword>
<evidence type="ECO:0000256" key="4">
    <source>
        <dbReference type="ARBA" id="ARBA00022692"/>
    </source>
</evidence>
<accession>A0A0U4NEP6</accession>
<dbReference type="Proteomes" id="UP000217696">
    <property type="component" value="Chromosome"/>
</dbReference>
<dbReference type="InterPro" id="IPR018076">
    <property type="entry name" value="T2SS_GspF_dom"/>
</dbReference>
<dbReference type="PRINTS" id="PR00812">
    <property type="entry name" value="BCTERIALGSPF"/>
</dbReference>
<evidence type="ECO:0000256" key="2">
    <source>
        <dbReference type="ARBA" id="ARBA00005745"/>
    </source>
</evidence>
<dbReference type="OrthoDB" id="9805682at2"/>
<dbReference type="PANTHER" id="PTHR30012:SF0">
    <property type="entry name" value="TYPE II SECRETION SYSTEM PROTEIN F-RELATED"/>
    <property type="match status" value="1"/>
</dbReference>
<keyword evidence="3" id="KW-1003">Cell membrane</keyword>
<dbReference type="GO" id="GO:0005886">
    <property type="term" value="C:plasma membrane"/>
    <property type="evidence" value="ECO:0007669"/>
    <property type="project" value="UniProtKB-SubCell"/>
</dbReference>
<sequence length="351" mass="40258">MLQYCIRRMRLRIKWSDVLLSRLCDSLSHLLEGGIPLLDALDVTTSHMPGLYRAQLQAVRKELEAGYPLSCALEQIRPPAFFLSLLAAGEAHGDYARCFRFAAMHYQKRFEWKQRLRQLLSYPLLLLVLSSCSLLFLLHTILPQMLSMYASMNLQLPVFTRLFLQAGGTALSVLPVVIIVVSGMIVMFLWGRHRVRLGLFLLRIPVVRTFFRIAYTQYFARQAGLLFQAGVSILDICTLFCEKAPWAVMRQEMHFLIAELLKGQSLSDTMRNRTCFTPGLIRCLELGEQSGRIDECLLVYSEQLERYTRQKIEQMLRWIEPGLLLGIGLIVCGVVFSLFLPVLYMMSHISQ</sequence>
<gene>
    <name evidence="7" type="primary">gspF_1</name>
    <name evidence="7" type="ORF">CB4_01538</name>
</gene>